<dbReference type="AlphaFoldDB" id="A0A8K0H9L1"/>
<dbReference type="Proteomes" id="UP000796880">
    <property type="component" value="Unassembled WGS sequence"/>
</dbReference>
<evidence type="ECO:0000256" key="1">
    <source>
        <dbReference type="SAM" id="MobiDB-lite"/>
    </source>
</evidence>
<comment type="caution">
    <text evidence="3">The sequence shown here is derived from an EMBL/GenBank/DDBJ whole genome shotgun (WGS) entry which is preliminary data.</text>
</comment>
<sequence>MAEMMTKKHVSNLMFLVVTMVLMINQFINCEITNIGDIGSDDHYHDHDDDNNATESHDLIPHHHHNDGRGRSVSGRLVFVIPELPSWVFLPSTLYKYWVLLGKL</sequence>
<accession>A0A8K0H9L1</accession>
<reference evidence="3" key="1">
    <citation type="submission" date="2020-03" db="EMBL/GenBank/DDBJ databases">
        <title>A high-quality chromosome-level genome assembly of a woody plant with both climbing and erect habits, Rhamnella rubrinervis.</title>
        <authorList>
            <person name="Lu Z."/>
            <person name="Yang Y."/>
            <person name="Zhu X."/>
            <person name="Sun Y."/>
        </authorList>
    </citation>
    <scope>NUCLEOTIDE SEQUENCE</scope>
    <source>
        <strain evidence="3">BYM</strain>
        <tissue evidence="3">Leaf</tissue>
    </source>
</reference>
<feature type="transmembrane region" description="Helical" evidence="2">
    <location>
        <begin position="12"/>
        <end position="28"/>
    </location>
</feature>
<evidence type="ECO:0000256" key="2">
    <source>
        <dbReference type="SAM" id="Phobius"/>
    </source>
</evidence>
<feature type="compositionally biased region" description="Basic and acidic residues" evidence="1">
    <location>
        <begin position="46"/>
        <end position="61"/>
    </location>
</feature>
<keyword evidence="2" id="KW-0472">Membrane</keyword>
<protein>
    <recommendedName>
        <fullName evidence="5">Transmembrane protein</fullName>
    </recommendedName>
</protein>
<name>A0A8K0H9L1_9ROSA</name>
<evidence type="ECO:0000313" key="4">
    <source>
        <dbReference type="Proteomes" id="UP000796880"/>
    </source>
</evidence>
<keyword evidence="4" id="KW-1185">Reference proteome</keyword>
<evidence type="ECO:0008006" key="5">
    <source>
        <dbReference type="Google" id="ProtNLM"/>
    </source>
</evidence>
<keyword evidence="2" id="KW-1133">Transmembrane helix</keyword>
<proteinExistence type="predicted"/>
<feature type="region of interest" description="Disordered" evidence="1">
    <location>
        <begin position="46"/>
        <end position="70"/>
    </location>
</feature>
<dbReference type="EMBL" id="VOIH02000004">
    <property type="protein sequence ID" value="KAF3447915.1"/>
    <property type="molecule type" value="Genomic_DNA"/>
</dbReference>
<evidence type="ECO:0000313" key="3">
    <source>
        <dbReference type="EMBL" id="KAF3447915.1"/>
    </source>
</evidence>
<gene>
    <name evidence="3" type="ORF">FNV43_RR08622</name>
</gene>
<keyword evidence="2" id="KW-0812">Transmembrane</keyword>
<organism evidence="3 4">
    <name type="scientific">Rhamnella rubrinervis</name>
    <dbReference type="NCBI Taxonomy" id="2594499"/>
    <lineage>
        <taxon>Eukaryota</taxon>
        <taxon>Viridiplantae</taxon>
        <taxon>Streptophyta</taxon>
        <taxon>Embryophyta</taxon>
        <taxon>Tracheophyta</taxon>
        <taxon>Spermatophyta</taxon>
        <taxon>Magnoliopsida</taxon>
        <taxon>eudicotyledons</taxon>
        <taxon>Gunneridae</taxon>
        <taxon>Pentapetalae</taxon>
        <taxon>rosids</taxon>
        <taxon>fabids</taxon>
        <taxon>Rosales</taxon>
        <taxon>Rhamnaceae</taxon>
        <taxon>rhamnoid group</taxon>
        <taxon>Rhamneae</taxon>
        <taxon>Rhamnella</taxon>
    </lineage>
</organism>